<evidence type="ECO:0000256" key="7">
    <source>
        <dbReference type="SAM" id="SignalP"/>
    </source>
</evidence>
<feature type="signal peptide" evidence="7">
    <location>
        <begin position="1"/>
        <end position="18"/>
    </location>
</feature>
<dbReference type="InterPro" id="IPR009003">
    <property type="entry name" value="Peptidase_S1_PA"/>
</dbReference>
<evidence type="ECO:0000256" key="2">
    <source>
        <dbReference type="ARBA" id="ARBA00022670"/>
    </source>
</evidence>
<dbReference type="EMBL" id="JADYXP020000005">
    <property type="protein sequence ID" value="KAL0124391.1"/>
    <property type="molecule type" value="Genomic_DNA"/>
</dbReference>
<keyword evidence="5" id="KW-1015">Disulfide bond</keyword>
<dbReference type="CDD" id="cd00190">
    <property type="entry name" value="Tryp_SPc"/>
    <property type="match status" value="1"/>
</dbReference>
<dbReference type="SUPFAM" id="SSF50494">
    <property type="entry name" value="Trypsin-like serine proteases"/>
    <property type="match status" value="1"/>
</dbReference>
<evidence type="ECO:0000256" key="6">
    <source>
        <dbReference type="RuleBase" id="RU363034"/>
    </source>
</evidence>
<comment type="similarity">
    <text evidence="1">Belongs to the peptidase S1 family.</text>
</comment>
<keyword evidence="7" id="KW-0732">Signal</keyword>
<keyword evidence="4 6" id="KW-0720">Serine protease</keyword>
<dbReference type="AlphaFoldDB" id="A0AAW2GAY9"/>
<feature type="chain" id="PRO_5043654662" description="Peptidase S1 domain-containing protein" evidence="7">
    <location>
        <begin position="19"/>
        <end position="203"/>
    </location>
</feature>
<keyword evidence="10" id="KW-1185">Reference proteome</keyword>
<dbReference type="PROSITE" id="PS00135">
    <property type="entry name" value="TRYPSIN_SER"/>
    <property type="match status" value="1"/>
</dbReference>
<dbReference type="FunFam" id="2.40.10.10:FF:000073">
    <property type="entry name" value="Trypsin alpha"/>
    <property type="match status" value="1"/>
</dbReference>
<name>A0AAW2GAY9_9HYME</name>
<evidence type="ECO:0000313" key="9">
    <source>
        <dbReference type="EMBL" id="KAL0124391.1"/>
    </source>
</evidence>
<dbReference type="PANTHER" id="PTHR24276">
    <property type="entry name" value="POLYSERASE-RELATED"/>
    <property type="match status" value="1"/>
</dbReference>
<dbReference type="InterPro" id="IPR033116">
    <property type="entry name" value="TRYPSIN_SER"/>
</dbReference>
<dbReference type="SMART" id="SM00020">
    <property type="entry name" value="Tryp_SPc"/>
    <property type="match status" value="1"/>
</dbReference>
<dbReference type="Gene3D" id="2.40.10.10">
    <property type="entry name" value="Trypsin-like serine proteases"/>
    <property type="match status" value="3"/>
</dbReference>
<reference evidence="9 10" key="1">
    <citation type="submission" date="2023-03" db="EMBL/GenBank/DDBJ databases">
        <title>High recombination rates correlate with genetic variation in Cardiocondyla obscurior ants.</title>
        <authorList>
            <person name="Errbii M."/>
        </authorList>
    </citation>
    <scope>NUCLEOTIDE SEQUENCE [LARGE SCALE GENOMIC DNA]</scope>
    <source>
        <strain evidence="9">Alpha-2009</strain>
        <tissue evidence="9">Whole body</tissue>
    </source>
</reference>
<dbReference type="GO" id="GO:0004252">
    <property type="term" value="F:serine-type endopeptidase activity"/>
    <property type="evidence" value="ECO:0007669"/>
    <property type="project" value="InterPro"/>
</dbReference>
<keyword evidence="3 6" id="KW-0378">Hydrolase</keyword>
<evidence type="ECO:0000256" key="5">
    <source>
        <dbReference type="ARBA" id="ARBA00023157"/>
    </source>
</evidence>
<evidence type="ECO:0000256" key="1">
    <source>
        <dbReference type="ARBA" id="ARBA00007664"/>
    </source>
</evidence>
<dbReference type="InterPro" id="IPR050430">
    <property type="entry name" value="Peptidase_S1"/>
</dbReference>
<dbReference type="InterPro" id="IPR001314">
    <property type="entry name" value="Peptidase_S1A"/>
</dbReference>
<protein>
    <recommendedName>
        <fullName evidence="8">Peptidase S1 domain-containing protein</fullName>
    </recommendedName>
</protein>
<dbReference type="InterPro" id="IPR043504">
    <property type="entry name" value="Peptidase_S1_PA_chymotrypsin"/>
</dbReference>
<dbReference type="Proteomes" id="UP001430953">
    <property type="component" value="Unassembled WGS sequence"/>
</dbReference>
<dbReference type="GO" id="GO:0006508">
    <property type="term" value="P:proteolysis"/>
    <property type="evidence" value="ECO:0007669"/>
    <property type="project" value="UniProtKB-KW"/>
</dbReference>
<evidence type="ECO:0000313" key="10">
    <source>
        <dbReference type="Proteomes" id="UP001430953"/>
    </source>
</evidence>
<organism evidence="9 10">
    <name type="scientific">Cardiocondyla obscurior</name>
    <dbReference type="NCBI Taxonomy" id="286306"/>
    <lineage>
        <taxon>Eukaryota</taxon>
        <taxon>Metazoa</taxon>
        <taxon>Ecdysozoa</taxon>
        <taxon>Arthropoda</taxon>
        <taxon>Hexapoda</taxon>
        <taxon>Insecta</taxon>
        <taxon>Pterygota</taxon>
        <taxon>Neoptera</taxon>
        <taxon>Endopterygota</taxon>
        <taxon>Hymenoptera</taxon>
        <taxon>Apocrita</taxon>
        <taxon>Aculeata</taxon>
        <taxon>Formicoidea</taxon>
        <taxon>Formicidae</taxon>
        <taxon>Myrmicinae</taxon>
        <taxon>Cardiocondyla</taxon>
    </lineage>
</organism>
<accession>A0AAW2GAY9</accession>
<proteinExistence type="inferred from homology"/>
<dbReference type="PROSITE" id="PS00134">
    <property type="entry name" value="TRYPSIN_HIS"/>
    <property type="match status" value="1"/>
</dbReference>
<evidence type="ECO:0000256" key="4">
    <source>
        <dbReference type="ARBA" id="ARBA00022825"/>
    </source>
</evidence>
<comment type="caution">
    <text evidence="9">The sequence shown here is derived from an EMBL/GenBank/DDBJ whole genome shotgun (WGS) entry which is preliminary data.</text>
</comment>
<dbReference type="Pfam" id="PF00089">
    <property type="entry name" value="Trypsin"/>
    <property type="match status" value="1"/>
</dbReference>
<feature type="domain" description="Peptidase S1" evidence="8">
    <location>
        <begin position="24"/>
        <end position="202"/>
    </location>
</feature>
<keyword evidence="2 6" id="KW-0645">Protease</keyword>
<dbReference type="PROSITE" id="PS50240">
    <property type="entry name" value="TRYPSIN_DOM"/>
    <property type="match status" value="1"/>
</dbReference>
<dbReference type="InterPro" id="IPR001254">
    <property type="entry name" value="Trypsin_dom"/>
</dbReference>
<dbReference type="PRINTS" id="PR00722">
    <property type="entry name" value="CHYMOTRYPSIN"/>
</dbReference>
<dbReference type="PANTHER" id="PTHR24276:SF96">
    <property type="entry name" value="PEPTIDASE S1 DOMAIN-CONTAINING PROTEIN"/>
    <property type="match status" value="1"/>
</dbReference>
<gene>
    <name evidence="9" type="ORF">PUN28_006312</name>
</gene>
<evidence type="ECO:0000259" key="8">
    <source>
        <dbReference type="PROSITE" id="PS50240"/>
    </source>
</evidence>
<evidence type="ECO:0000256" key="3">
    <source>
        <dbReference type="ARBA" id="ARBA00022801"/>
    </source>
</evidence>
<dbReference type="InterPro" id="IPR018114">
    <property type="entry name" value="TRYPSIN_HIS"/>
</dbReference>
<sequence length="203" mass="21048">MNAFFALVIASLAVAAYGYPNSHIVGGEDAPAGKYPYQVSLRKSGSHSCGGSIINQYTILTAAHCIVGYTGNSNALKSLTIHAGTNLLSEDGNVYKAKRAIVHKRYSALLLTNDVGLLILTTPITFTQNVQSIPLATTDVAPAGSPCTLSGWGTTSGDSGGPLVAEGVQIGIVSFGVPCARGAPDVFTKVSAFTDWIQENSVE</sequence>